<gene>
    <name evidence="2" type="ORF">ACFO0N_11310</name>
</gene>
<dbReference type="AlphaFoldDB" id="A0ABD5PCT1"/>
<evidence type="ECO:0000313" key="2">
    <source>
        <dbReference type="EMBL" id="MFC4358528.1"/>
    </source>
</evidence>
<dbReference type="EMBL" id="JBHSDS010000006">
    <property type="protein sequence ID" value="MFC4358528.1"/>
    <property type="molecule type" value="Genomic_DNA"/>
</dbReference>
<organism evidence="2 3">
    <name type="scientific">Halobium salinum</name>
    <dbReference type="NCBI Taxonomy" id="1364940"/>
    <lineage>
        <taxon>Archaea</taxon>
        <taxon>Methanobacteriati</taxon>
        <taxon>Methanobacteriota</taxon>
        <taxon>Stenosarchaea group</taxon>
        <taxon>Halobacteria</taxon>
        <taxon>Halobacteriales</taxon>
        <taxon>Haloferacaceae</taxon>
        <taxon>Halobium</taxon>
    </lineage>
</organism>
<sequence length="282" mass="28517">MRRRTLLRSTGLAGAAGLVGLAGCTAPGTSPEETTSTDLDVPDGAAVRVRNTNGSVVVDTHDGDGVVLTVTKRAPTSAGRFDEVTVETGSDSASDGEEGDGAAYLVETVYGTDEARRTVSVGLDLAVPAGTRVAETTTANGRVTVGNTAGDLTVESANGAIEVRNVDGFVTVTAANGSVDVSGVAGVDGIETSNGSIDAEVPAIRRDTTVRTSNGNVDVALGADLDAELLATTELGSIDVDDLALDPGERPARRVEGRLGDGGNRLRIRTGNGGIDLVALEE</sequence>
<dbReference type="PROSITE" id="PS51257">
    <property type="entry name" value="PROKAR_LIPOPROTEIN"/>
    <property type="match status" value="1"/>
</dbReference>
<accession>A0ABD5PCT1</accession>
<dbReference type="InterPro" id="IPR025164">
    <property type="entry name" value="Toastrack_DUF4097"/>
</dbReference>
<keyword evidence="3" id="KW-1185">Reference proteome</keyword>
<feature type="domain" description="DUF4097" evidence="1">
    <location>
        <begin position="130"/>
        <end position="277"/>
    </location>
</feature>
<dbReference type="Pfam" id="PF13349">
    <property type="entry name" value="DUF4097"/>
    <property type="match status" value="1"/>
</dbReference>
<reference evidence="2 3" key="1">
    <citation type="journal article" date="2019" name="Int. J. Syst. Evol. Microbiol.">
        <title>The Global Catalogue of Microorganisms (GCM) 10K type strain sequencing project: providing services to taxonomists for standard genome sequencing and annotation.</title>
        <authorList>
            <consortium name="The Broad Institute Genomics Platform"/>
            <consortium name="The Broad Institute Genome Sequencing Center for Infectious Disease"/>
            <person name="Wu L."/>
            <person name="Ma J."/>
        </authorList>
    </citation>
    <scope>NUCLEOTIDE SEQUENCE [LARGE SCALE GENOMIC DNA]</scope>
    <source>
        <strain evidence="2 3">CGMCC 1.12553</strain>
    </source>
</reference>
<proteinExistence type="predicted"/>
<comment type="caution">
    <text evidence="2">The sequence shown here is derived from an EMBL/GenBank/DDBJ whole genome shotgun (WGS) entry which is preliminary data.</text>
</comment>
<dbReference type="RefSeq" id="WP_267623720.1">
    <property type="nucleotide sequence ID" value="NZ_JAODIW010000008.1"/>
</dbReference>
<evidence type="ECO:0000259" key="1">
    <source>
        <dbReference type="Pfam" id="PF13349"/>
    </source>
</evidence>
<dbReference type="Proteomes" id="UP001595921">
    <property type="component" value="Unassembled WGS sequence"/>
</dbReference>
<protein>
    <submittedName>
        <fullName evidence="2">DUF4097 family beta strand repeat-containing protein</fullName>
    </submittedName>
</protein>
<name>A0ABD5PCT1_9EURY</name>
<evidence type="ECO:0000313" key="3">
    <source>
        <dbReference type="Proteomes" id="UP001595921"/>
    </source>
</evidence>